<dbReference type="EMBL" id="UXSR01005668">
    <property type="protein sequence ID" value="VDD83225.1"/>
    <property type="molecule type" value="Genomic_DNA"/>
</dbReference>
<evidence type="ECO:0000313" key="2">
    <source>
        <dbReference type="Proteomes" id="UP000267029"/>
    </source>
</evidence>
<accession>A0A0R3UN69</accession>
<gene>
    <name evidence="1" type="ORF">MCOS_LOCUS9228</name>
</gene>
<dbReference type="AlphaFoldDB" id="A0A0R3UN69"/>
<organism evidence="1 2">
    <name type="scientific">Mesocestoides corti</name>
    <name type="common">Flatworm</name>
    <dbReference type="NCBI Taxonomy" id="53468"/>
    <lineage>
        <taxon>Eukaryota</taxon>
        <taxon>Metazoa</taxon>
        <taxon>Spiralia</taxon>
        <taxon>Lophotrochozoa</taxon>
        <taxon>Platyhelminthes</taxon>
        <taxon>Cestoda</taxon>
        <taxon>Eucestoda</taxon>
        <taxon>Cyclophyllidea</taxon>
        <taxon>Mesocestoididae</taxon>
        <taxon>Mesocestoides</taxon>
    </lineage>
</organism>
<reference evidence="1 2" key="1">
    <citation type="submission" date="2018-10" db="EMBL/GenBank/DDBJ databases">
        <authorList>
            <consortium name="Pathogen Informatics"/>
        </authorList>
    </citation>
    <scope>NUCLEOTIDE SEQUENCE [LARGE SCALE GENOMIC DNA]</scope>
</reference>
<sequence>MTASSTLDIDAIPPTWNGSYQHCRKITVPSSYLMTVILAVWSTLTWGPLSELLRQVDHFFVAPTTSDGSIPVAVELACGHLHCRKCLLPKNDCVPLYLMCRDCYEVTPTDVATVPQLESSTKVNIRRDRIRKELARIQLIRKRGEELFDEAEKLREKVLEAFYNLLSRSTKPDDQLSLTDALHLMETTLNELEDWSRRAVAVKDPHDKTIDELCRSGVDLIKRASELSEKYQREVNVQPYVPTTSYFQLKDILESPIFIYPD</sequence>
<keyword evidence="2" id="KW-1185">Reference proteome</keyword>
<evidence type="ECO:0000313" key="1">
    <source>
        <dbReference type="EMBL" id="VDD83225.1"/>
    </source>
</evidence>
<dbReference type="Proteomes" id="UP000267029">
    <property type="component" value="Unassembled WGS sequence"/>
</dbReference>
<proteinExistence type="predicted"/>
<name>A0A0R3UN69_MESCO</name>
<protein>
    <submittedName>
        <fullName evidence="1">Uncharacterized protein</fullName>
    </submittedName>
</protein>